<dbReference type="AlphaFoldDB" id="A0A4D9ERA5"/>
<protein>
    <submittedName>
        <fullName evidence="2">Costars family protein ABRACL</fullName>
    </submittedName>
</protein>
<gene>
    <name evidence="2" type="ORF">DR999_PMT07244</name>
</gene>
<keyword evidence="3" id="KW-1185">Reference proteome</keyword>
<evidence type="ECO:0000313" key="2">
    <source>
        <dbReference type="EMBL" id="TFK09672.1"/>
    </source>
</evidence>
<keyword evidence="1" id="KW-1133">Transmembrane helix</keyword>
<dbReference type="Proteomes" id="UP000297703">
    <property type="component" value="Unassembled WGS sequence"/>
</dbReference>
<name>A0A4D9ERA5_9SAUR</name>
<sequence length="84" mass="9189">MGVREGGTALSGGPGASAVSIRCIGVLVVLLFGIWEAKAQSEFETSPVYLWKTGFHRIKVPRKRRHEPRLLSVSPQLSCIPNML</sequence>
<evidence type="ECO:0000313" key="3">
    <source>
        <dbReference type="Proteomes" id="UP000297703"/>
    </source>
</evidence>
<feature type="transmembrane region" description="Helical" evidence="1">
    <location>
        <begin position="15"/>
        <end position="35"/>
    </location>
</feature>
<organism evidence="2 3">
    <name type="scientific">Platysternon megacephalum</name>
    <name type="common">big-headed turtle</name>
    <dbReference type="NCBI Taxonomy" id="55544"/>
    <lineage>
        <taxon>Eukaryota</taxon>
        <taxon>Metazoa</taxon>
        <taxon>Chordata</taxon>
        <taxon>Craniata</taxon>
        <taxon>Vertebrata</taxon>
        <taxon>Euteleostomi</taxon>
        <taxon>Archelosauria</taxon>
        <taxon>Testudinata</taxon>
        <taxon>Testudines</taxon>
        <taxon>Cryptodira</taxon>
        <taxon>Durocryptodira</taxon>
        <taxon>Testudinoidea</taxon>
        <taxon>Platysternidae</taxon>
        <taxon>Platysternon</taxon>
    </lineage>
</organism>
<dbReference type="EMBL" id="QXTE01000050">
    <property type="protein sequence ID" value="TFK09672.1"/>
    <property type="molecule type" value="Genomic_DNA"/>
</dbReference>
<proteinExistence type="predicted"/>
<dbReference type="STRING" id="55544.A0A4D9ERA5"/>
<keyword evidence="1" id="KW-0472">Membrane</keyword>
<reference evidence="2 3" key="2">
    <citation type="submission" date="2019-04" db="EMBL/GenBank/DDBJ databases">
        <title>The genome sequence of big-headed turtle.</title>
        <authorList>
            <person name="Gong S."/>
        </authorList>
    </citation>
    <scope>NUCLEOTIDE SEQUENCE [LARGE SCALE GENOMIC DNA]</scope>
    <source>
        <strain evidence="2">DO16091913</strain>
        <tissue evidence="2">Muscle</tissue>
    </source>
</reference>
<reference evidence="2 3" key="1">
    <citation type="submission" date="2019-04" db="EMBL/GenBank/DDBJ databases">
        <title>Draft genome of the big-headed turtle Platysternon megacephalum.</title>
        <authorList>
            <person name="Gong S."/>
        </authorList>
    </citation>
    <scope>NUCLEOTIDE SEQUENCE [LARGE SCALE GENOMIC DNA]</scope>
    <source>
        <strain evidence="2">DO16091913</strain>
        <tissue evidence="2">Muscle</tissue>
    </source>
</reference>
<accession>A0A4D9ERA5</accession>
<dbReference type="OrthoDB" id="10462776at2759"/>
<evidence type="ECO:0000256" key="1">
    <source>
        <dbReference type="SAM" id="Phobius"/>
    </source>
</evidence>
<keyword evidence="1" id="KW-0812">Transmembrane</keyword>
<comment type="caution">
    <text evidence="2">The sequence shown here is derived from an EMBL/GenBank/DDBJ whole genome shotgun (WGS) entry which is preliminary data.</text>
</comment>